<name>A0A4U5LUE7_STECR</name>
<dbReference type="OrthoDB" id="1055148at2759"/>
<feature type="binding site" description="axial binding residue" evidence="5">
    <location>
        <position position="84"/>
    </location>
    <ligand>
        <name>heme</name>
        <dbReference type="ChEBI" id="CHEBI:30413"/>
    </ligand>
    <ligandPart>
        <name>Fe</name>
        <dbReference type="ChEBI" id="CHEBI:18248"/>
    </ligandPart>
</feature>
<evidence type="ECO:0000256" key="1">
    <source>
        <dbReference type="ARBA" id="ARBA00010617"/>
    </source>
</evidence>
<dbReference type="AlphaFoldDB" id="A0A4U5LUE7"/>
<sequence length="141" mass="15901">MAVITETHRCTNLLNFNVLHKTACDTVMGDFIVPKGTTTTCQLSLILEDEADFVNPEQFSPDRYLENKKLAERVIPFSVGKRSCLGESLARAEMFLISANLIQNYKISVPEGQKPPRLGVITTETMLKRSDPFEMKIEKVH</sequence>
<dbReference type="InterPro" id="IPR017972">
    <property type="entry name" value="Cyt_P450_CS"/>
</dbReference>
<dbReference type="PANTHER" id="PTHR24300:SF375">
    <property type="entry name" value="CYTOCHROME P450 FAMILY"/>
    <property type="match status" value="1"/>
</dbReference>
<dbReference type="GO" id="GO:0020037">
    <property type="term" value="F:heme binding"/>
    <property type="evidence" value="ECO:0007669"/>
    <property type="project" value="InterPro"/>
</dbReference>
<evidence type="ECO:0000256" key="4">
    <source>
        <dbReference type="ARBA" id="ARBA00023033"/>
    </source>
</evidence>
<evidence type="ECO:0000256" key="2">
    <source>
        <dbReference type="ARBA" id="ARBA00022723"/>
    </source>
</evidence>
<dbReference type="Pfam" id="PF00067">
    <property type="entry name" value="p450"/>
    <property type="match status" value="1"/>
</dbReference>
<dbReference type="Gene3D" id="1.10.630.10">
    <property type="entry name" value="Cytochrome P450"/>
    <property type="match status" value="1"/>
</dbReference>
<dbReference type="InterPro" id="IPR050182">
    <property type="entry name" value="Cytochrome_P450_fam2"/>
</dbReference>
<comment type="cofactor">
    <cofactor evidence="5">
        <name>heme</name>
        <dbReference type="ChEBI" id="CHEBI:30413"/>
    </cofactor>
</comment>
<organism evidence="7 8">
    <name type="scientific">Steinernema carpocapsae</name>
    <name type="common">Entomopathogenic nematode</name>
    <dbReference type="NCBI Taxonomy" id="34508"/>
    <lineage>
        <taxon>Eukaryota</taxon>
        <taxon>Metazoa</taxon>
        <taxon>Ecdysozoa</taxon>
        <taxon>Nematoda</taxon>
        <taxon>Chromadorea</taxon>
        <taxon>Rhabditida</taxon>
        <taxon>Tylenchina</taxon>
        <taxon>Panagrolaimomorpha</taxon>
        <taxon>Strongyloidoidea</taxon>
        <taxon>Steinernematidae</taxon>
        <taxon>Steinernema</taxon>
    </lineage>
</organism>
<keyword evidence="4 6" id="KW-0503">Monooxygenase</keyword>
<dbReference type="GO" id="GO:0006082">
    <property type="term" value="P:organic acid metabolic process"/>
    <property type="evidence" value="ECO:0007669"/>
    <property type="project" value="TreeGrafter"/>
</dbReference>
<dbReference type="GO" id="GO:0005737">
    <property type="term" value="C:cytoplasm"/>
    <property type="evidence" value="ECO:0007669"/>
    <property type="project" value="TreeGrafter"/>
</dbReference>
<comment type="similarity">
    <text evidence="1 6">Belongs to the cytochrome P450 family.</text>
</comment>
<dbReference type="SUPFAM" id="SSF48264">
    <property type="entry name" value="Cytochrome P450"/>
    <property type="match status" value="1"/>
</dbReference>
<dbReference type="PROSITE" id="PS00086">
    <property type="entry name" value="CYTOCHROME_P450"/>
    <property type="match status" value="1"/>
</dbReference>
<reference evidence="7 8" key="2">
    <citation type="journal article" date="2019" name="G3 (Bethesda)">
        <title>Hybrid Assembly of the Genome of the Entomopathogenic Nematode Steinernema carpocapsae Identifies the X-Chromosome.</title>
        <authorList>
            <person name="Serra L."/>
            <person name="Macchietto M."/>
            <person name="Macias-Munoz A."/>
            <person name="McGill C.J."/>
            <person name="Rodriguez I.M."/>
            <person name="Rodriguez B."/>
            <person name="Murad R."/>
            <person name="Mortazavi A."/>
        </authorList>
    </citation>
    <scope>NUCLEOTIDE SEQUENCE [LARGE SCALE GENOMIC DNA]</scope>
    <source>
        <strain evidence="7 8">ALL</strain>
    </source>
</reference>
<dbReference type="GO" id="GO:0005506">
    <property type="term" value="F:iron ion binding"/>
    <property type="evidence" value="ECO:0007669"/>
    <property type="project" value="InterPro"/>
</dbReference>
<accession>A0A4U5LUE7</accession>
<dbReference type="GO" id="GO:0016712">
    <property type="term" value="F:oxidoreductase activity, acting on paired donors, with incorporation or reduction of molecular oxygen, reduced flavin or flavoprotein as one donor, and incorporation of one atom of oxygen"/>
    <property type="evidence" value="ECO:0007669"/>
    <property type="project" value="TreeGrafter"/>
</dbReference>
<evidence type="ECO:0000256" key="5">
    <source>
        <dbReference type="PIRSR" id="PIRSR602401-1"/>
    </source>
</evidence>
<dbReference type="PRINTS" id="PR00385">
    <property type="entry name" value="P450"/>
</dbReference>
<evidence type="ECO:0008006" key="9">
    <source>
        <dbReference type="Google" id="ProtNLM"/>
    </source>
</evidence>
<dbReference type="GO" id="GO:0006805">
    <property type="term" value="P:xenobiotic metabolic process"/>
    <property type="evidence" value="ECO:0007669"/>
    <property type="project" value="TreeGrafter"/>
</dbReference>
<dbReference type="InterPro" id="IPR001128">
    <property type="entry name" value="Cyt_P450"/>
</dbReference>
<dbReference type="PRINTS" id="PR00463">
    <property type="entry name" value="EP450I"/>
</dbReference>
<keyword evidence="2 5" id="KW-0479">Metal-binding</keyword>
<keyword evidence="3 5" id="KW-0408">Iron</keyword>
<keyword evidence="8" id="KW-1185">Reference proteome</keyword>
<dbReference type="InterPro" id="IPR036396">
    <property type="entry name" value="Cyt_P450_sf"/>
</dbReference>
<keyword evidence="6" id="KW-0560">Oxidoreductase</keyword>
<reference evidence="7 8" key="1">
    <citation type="journal article" date="2015" name="Genome Biol.">
        <title>Comparative genomics of Steinernema reveals deeply conserved gene regulatory networks.</title>
        <authorList>
            <person name="Dillman A.R."/>
            <person name="Macchietto M."/>
            <person name="Porter C.F."/>
            <person name="Rogers A."/>
            <person name="Williams B."/>
            <person name="Antoshechkin I."/>
            <person name="Lee M.M."/>
            <person name="Goodwin Z."/>
            <person name="Lu X."/>
            <person name="Lewis E.E."/>
            <person name="Goodrich-Blair H."/>
            <person name="Stock S.P."/>
            <person name="Adams B.J."/>
            <person name="Sternberg P.W."/>
            <person name="Mortazavi A."/>
        </authorList>
    </citation>
    <scope>NUCLEOTIDE SEQUENCE [LARGE SCALE GENOMIC DNA]</scope>
    <source>
        <strain evidence="7 8">ALL</strain>
    </source>
</reference>
<dbReference type="Proteomes" id="UP000298663">
    <property type="component" value="Unassembled WGS sequence"/>
</dbReference>
<keyword evidence="5 6" id="KW-0349">Heme</keyword>
<gene>
    <name evidence="7" type="ORF">L596_029365</name>
</gene>
<dbReference type="InterPro" id="IPR002401">
    <property type="entry name" value="Cyt_P450_E_grp-I"/>
</dbReference>
<dbReference type="STRING" id="34508.A0A4U5LUE7"/>
<protein>
    <recommendedName>
        <fullName evidence="9">Cytochrome P450</fullName>
    </recommendedName>
</protein>
<evidence type="ECO:0000256" key="6">
    <source>
        <dbReference type="RuleBase" id="RU000461"/>
    </source>
</evidence>
<comment type="caution">
    <text evidence="7">The sequence shown here is derived from an EMBL/GenBank/DDBJ whole genome shotgun (WGS) entry which is preliminary data.</text>
</comment>
<evidence type="ECO:0000313" key="8">
    <source>
        <dbReference type="Proteomes" id="UP000298663"/>
    </source>
</evidence>
<proteinExistence type="inferred from homology"/>
<dbReference type="PANTHER" id="PTHR24300">
    <property type="entry name" value="CYTOCHROME P450 508A4-RELATED"/>
    <property type="match status" value="1"/>
</dbReference>
<dbReference type="EMBL" id="AZBU02000012">
    <property type="protein sequence ID" value="TKR59733.1"/>
    <property type="molecule type" value="Genomic_DNA"/>
</dbReference>
<evidence type="ECO:0000256" key="3">
    <source>
        <dbReference type="ARBA" id="ARBA00023004"/>
    </source>
</evidence>
<evidence type="ECO:0000313" key="7">
    <source>
        <dbReference type="EMBL" id="TKR59733.1"/>
    </source>
</evidence>